<reference evidence="3 7" key="2">
    <citation type="journal article" date="2020" name="Appl. Microbiol. Biotechnol.">
        <title>Targeted gene deletion in Brettanomyces bruxellensis with an expression-free CRISPR-Cas9 system.</title>
        <authorList>
            <person name="Varela C."/>
            <person name="Bartel C."/>
            <person name="Onetto C."/>
            <person name="Borneman A."/>
        </authorList>
    </citation>
    <scope>NUCLEOTIDE SEQUENCE [LARGE SCALE GENOMIC DNA]</scope>
    <source>
        <strain evidence="3 7">AWRI1613</strain>
    </source>
</reference>
<evidence type="ECO:0000313" key="3">
    <source>
        <dbReference type="EMBL" id="KAF6011106.1"/>
    </source>
</evidence>
<evidence type="ECO:0000313" key="4">
    <source>
        <dbReference type="EMBL" id="QOU20652.1"/>
    </source>
</evidence>
<dbReference type="PANTHER" id="PTHR28228">
    <property type="entry name" value="SECRETORY COMPONENT PROTEIN SHR3"/>
    <property type="match status" value="1"/>
</dbReference>
<name>A0A3F2Y7F8_DEKBR</name>
<dbReference type="Proteomes" id="UP000568158">
    <property type="component" value="Unassembled WGS sequence"/>
</dbReference>
<dbReference type="GO" id="GO:0005789">
    <property type="term" value="C:endoplasmic reticulum membrane"/>
    <property type="evidence" value="ECO:0007669"/>
    <property type="project" value="TreeGrafter"/>
</dbReference>
<dbReference type="InterPro" id="IPR013248">
    <property type="entry name" value="Psh3/Shr3"/>
</dbReference>
<dbReference type="PIRSF" id="PIRSF029187">
    <property type="entry name" value="Shr3_AAP_chap"/>
    <property type="match status" value="1"/>
</dbReference>
<feature type="transmembrane region" description="Helical" evidence="2">
    <location>
        <begin position="7"/>
        <end position="30"/>
    </location>
</feature>
<dbReference type="GO" id="GO:0051082">
    <property type="term" value="F:unfolded protein binding"/>
    <property type="evidence" value="ECO:0007669"/>
    <property type="project" value="TreeGrafter"/>
</dbReference>
<dbReference type="OrthoDB" id="5229808at2759"/>
<dbReference type="AlphaFoldDB" id="A0A3F2Y7F8"/>
<keyword evidence="2" id="KW-0812">Transmembrane</keyword>
<evidence type="ECO:0000313" key="6">
    <source>
        <dbReference type="Proteomes" id="UP000478008"/>
    </source>
</evidence>
<reference evidence="5 6" key="1">
    <citation type="submission" date="2019-07" db="EMBL/GenBank/DDBJ databases">
        <authorList>
            <person name="Friedrich A."/>
            <person name="Schacherer J."/>
        </authorList>
    </citation>
    <scope>NUCLEOTIDE SEQUENCE [LARGE SCALE GENOMIC DNA]</scope>
</reference>
<dbReference type="Proteomes" id="UP000663131">
    <property type="component" value="Chromosome 8"/>
</dbReference>
<keyword evidence="2" id="KW-0472">Membrane</keyword>
<feature type="transmembrane region" description="Helical" evidence="2">
    <location>
        <begin position="93"/>
        <end position="112"/>
    </location>
</feature>
<feature type="compositionally biased region" description="Basic residues" evidence="1">
    <location>
        <begin position="206"/>
        <end position="218"/>
    </location>
</feature>
<keyword evidence="2" id="KW-1133">Transmembrane helix</keyword>
<feature type="compositionally biased region" description="Basic and acidic residues" evidence="1">
    <location>
        <begin position="179"/>
        <end position="190"/>
    </location>
</feature>
<organism evidence="5 6">
    <name type="scientific">Dekkera bruxellensis</name>
    <name type="common">Brettanomyces custersii</name>
    <dbReference type="NCBI Taxonomy" id="5007"/>
    <lineage>
        <taxon>Eukaryota</taxon>
        <taxon>Fungi</taxon>
        <taxon>Dikarya</taxon>
        <taxon>Ascomycota</taxon>
        <taxon>Saccharomycotina</taxon>
        <taxon>Pichiomycetes</taxon>
        <taxon>Pichiales</taxon>
        <taxon>Pichiaceae</taxon>
        <taxon>Brettanomyces</taxon>
    </lineage>
</organism>
<protein>
    <submittedName>
        <fullName evidence="5">DEBR0S5_08262g1_1</fullName>
    </submittedName>
</protein>
<dbReference type="PANTHER" id="PTHR28228:SF1">
    <property type="entry name" value="SECRETORY COMPONENT PROTEIN SHR3"/>
    <property type="match status" value="1"/>
</dbReference>
<dbReference type="EMBL" id="JABCYN010000025">
    <property type="protein sequence ID" value="KAF6011106.1"/>
    <property type="molecule type" value="Genomic_DNA"/>
</dbReference>
<dbReference type="STRING" id="5007.A0A3F2Y7F8"/>
<evidence type="ECO:0000313" key="5">
    <source>
        <dbReference type="EMBL" id="VUG19652.1"/>
    </source>
</evidence>
<reference evidence="4" key="3">
    <citation type="submission" date="2020-10" db="EMBL/GenBank/DDBJ databases">
        <authorList>
            <person name="Palmer J.M."/>
        </authorList>
    </citation>
    <scope>NUCLEOTIDE SEQUENCE</scope>
    <source>
        <strain evidence="4">UCD 2041</strain>
    </source>
</reference>
<evidence type="ECO:0000313" key="7">
    <source>
        <dbReference type="Proteomes" id="UP000568158"/>
    </source>
</evidence>
<feature type="region of interest" description="Disordered" evidence="1">
    <location>
        <begin position="179"/>
        <end position="218"/>
    </location>
</feature>
<dbReference type="SMART" id="SM00786">
    <property type="entry name" value="SHR3_chaperone"/>
    <property type="match status" value="1"/>
</dbReference>
<feature type="transmembrane region" description="Helical" evidence="2">
    <location>
        <begin position="63"/>
        <end position="81"/>
    </location>
</feature>
<evidence type="ECO:0000256" key="2">
    <source>
        <dbReference type="SAM" id="Phobius"/>
    </source>
</evidence>
<accession>A0A3F2Y7F8</accession>
<dbReference type="GO" id="GO:0006888">
    <property type="term" value="P:endoplasmic reticulum to Golgi vesicle-mediated transport"/>
    <property type="evidence" value="ECO:0007669"/>
    <property type="project" value="TreeGrafter"/>
</dbReference>
<proteinExistence type="predicted"/>
<evidence type="ECO:0000256" key="1">
    <source>
        <dbReference type="SAM" id="MobiDB-lite"/>
    </source>
</evidence>
<dbReference type="OMA" id="DAYYSFL"/>
<sequence>MVSYQELLPAASLMMIASCSVILGICFSNWPYDYYTLWNASYGEDGFTKALIHYQILANQPDIINYSMIAIMSVAFIGSFIKIFKPSEDTKYFEYGSLVALVAAVCIYITNIRTGELSAVAGQWGDVDQNTGLSVIAASEVMIVFFLLGVVVLQSGLFYAEYSDYKAKANFYLNELNSKLDDPKPTKSETAKPAAQKASGASTSKTHAKSRKTQRGLI</sequence>
<dbReference type="Pfam" id="PF08229">
    <property type="entry name" value="SHR3_chaperone"/>
    <property type="match status" value="1"/>
</dbReference>
<dbReference type="EMBL" id="CABFWN010000005">
    <property type="protein sequence ID" value="VUG19652.1"/>
    <property type="molecule type" value="Genomic_DNA"/>
</dbReference>
<keyword evidence="6" id="KW-1185">Reference proteome</keyword>
<dbReference type="SUPFAM" id="SSF81321">
    <property type="entry name" value="Family A G protein-coupled receptor-like"/>
    <property type="match status" value="1"/>
</dbReference>
<reference evidence="4" key="4">
    <citation type="journal article" name="BMC Genomics">
        <title>New genome assemblies reveal patterns of domestication and adaptation across Brettanomyces (Dekkera) species.</title>
        <authorList>
            <person name="Roach M.J."/>
            <person name="Borneman A.R."/>
        </authorList>
    </citation>
    <scope>NUCLEOTIDE SEQUENCE</scope>
    <source>
        <strain evidence="4">UCD 2041</strain>
    </source>
</reference>
<gene>
    <name evidence="5" type="primary">SHR3</name>
    <name evidence="4" type="ORF">BRETT_000363</name>
    <name evidence="5" type="ORF">DEBR0S5_08262G</name>
    <name evidence="3" type="ORF">HII12_002700</name>
</gene>
<feature type="transmembrane region" description="Helical" evidence="2">
    <location>
        <begin position="132"/>
        <end position="160"/>
    </location>
</feature>
<dbReference type="EMBL" id="CP063136">
    <property type="protein sequence ID" value="QOU20652.1"/>
    <property type="molecule type" value="Genomic_DNA"/>
</dbReference>
<dbReference type="Proteomes" id="UP000478008">
    <property type="component" value="Unassembled WGS sequence"/>
</dbReference>